<keyword evidence="4 5" id="KW-0067">ATP-binding</keyword>
<dbReference type="InterPro" id="IPR008271">
    <property type="entry name" value="Ser/Thr_kinase_AS"/>
</dbReference>
<evidence type="ECO:0000313" key="10">
    <source>
        <dbReference type="Proteomes" id="UP001348641"/>
    </source>
</evidence>
<feature type="compositionally biased region" description="Basic and acidic residues" evidence="6">
    <location>
        <begin position="298"/>
        <end position="313"/>
    </location>
</feature>
<dbReference type="Pfam" id="PF00069">
    <property type="entry name" value="Pkinase"/>
    <property type="match status" value="1"/>
</dbReference>
<keyword evidence="1 9" id="KW-0808">Transferase</keyword>
<protein>
    <submittedName>
        <fullName evidence="9">Serine/threonine-protein kinase</fullName>
        <ecNumber evidence="9">2.7.11.1</ecNumber>
    </submittedName>
</protein>
<dbReference type="PROSITE" id="PS50011">
    <property type="entry name" value="PROTEIN_KINASE_DOM"/>
    <property type="match status" value="1"/>
</dbReference>
<dbReference type="PROSITE" id="PS00107">
    <property type="entry name" value="PROTEIN_KINASE_ATP"/>
    <property type="match status" value="1"/>
</dbReference>
<dbReference type="RefSeq" id="WP_330161562.1">
    <property type="nucleotide sequence ID" value="NZ_BAAAJA010000025.1"/>
</dbReference>
<evidence type="ECO:0000259" key="8">
    <source>
        <dbReference type="PROSITE" id="PS50011"/>
    </source>
</evidence>
<evidence type="ECO:0000313" key="9">
    <source>
        <dbReference type="EMBL" id="MEE2054742.1"/>
    </source>
</evidence>
<dbReference type="InterPro" id="IPR000719">
    <property type="entry name" value="Prot_kinase_dom"/>
</dbReference>
<dbReference type="InterPro" id="IPR017441">
    <property type="entry name" value="Protein_kinase_ATP_BS"/>
</dbReference>
<organism evidence="9 10">
    <name type="scientific">Nocardiopsis tropica</name>
    <dbReference type="NCBI Taxonomy" id="109330"/>
    <lineage>
        <taxon>Bacteria</taxon>
        <taxon>Bacillati</taxon>
        <taxon>Actinomycetota</taxon>
        <taxon>Actinomycetes</taxon>
        <taxon>Streptosporangiales</taxon>
        <taxon>Nocardiopsidaceae</taxon>
        <taxon>Nocardiopsis</taxon>
    </lineage>
</organism>
<dbReference type="Proteomes" id="UP001348641">
    <property type="component" value="Unassembled WGS sequence"/>
</dbReference>
<dbReference type="Gene3D" id="1.10.510.10">
    <property type="entry name" value="Transferase(Phosphotransferase) domain 1"/>
    <property type="match status" value="1"/>
</dbReference>
<dbReference type="PANTHER" id="PTHR43289:SF34">
    <property type="entry name" value="SERINE_THREONINE-PROTEIN KINASE YBDM-RELATED"/>
    <property type="match status" value="1"/>
</dbReference>
<dbReference type="GO" id="GO:0004674">
    <property type="term" value="F:protein serine/threonine kinase activity"/>
    <property type="evidence" value="ECO:0007669"/>
    <property type="project" value="UniProtKB-EC"/>
</dbReference>
<sequence>MADPLRDSDPAHIGPYTLHARLGGGGMGQVFLGRSPGGHTVAVKVVRPELADDADFRRRFATEVASARKVGGFYTAPVVDADTDATPPWLATAYIPGPTLHRAVTDHGPLPAQTVAVLGAGLAEGLAAVHAQGIVHRDLKPANVLLAQEGPRLIDFGIARALDTTSHTHSSTVLGTAAFMSPEQARAQKAGPASDVFSLGCVLAFAATGRSPFGDGPIHAVLYRVVHEDPDLADLLAPLAGLVQACLAKDSGSRPGVEEVMAVLAAAAPSRPGDGGWLPPDITEVLARHTLTLTRVETPQDRPSEREAAEPGKRPVASDPGTADADRAELVIGNLGLEPLEVLLDGASAGTVPGCGRRRFPLGAGKHTVQVVSAGRRGAVRRIEPQRNDILREAFDIGSGKNAAPELVEQAKFRRNNKAVTALALPLLPAAALMATGSSEIPVGDVLGPIGTLLFAVNVYVLWVFYKSVQQLVLRGSGLEFGNGTPERTRSILWSDLTQVSVFEEEDRTRLVVWPRKDLQLDPPLEDFQGGKHVCTGAQVGAQTPDDAERLRAALRWFADDRWVEQNVGQQGGR</sequence>
<keyword evidence="7" id="KW-0812">Transmembrane</keyword>
<comment type="caution">
    <text evidence="9">The sequence shown here is derived from an EMBL/GenBank/DDBJ whole genome shotgun (WGS) entry which is preliminary data.</text>
</comment>
<keyword evidence="2 5" id="KW-0547">Nucleotide-binding</keyword>
<evidence type="ECO:0000256" key="4">
    <source>
        <dbReference type="ARBA" id="ARBA00022840"/>
    </source>
</evidence>
<evidence type="ECO:0000256" key="6">
    <source>
        <dbReference type="SAM" id="MobiDB-lite"/>
    </source>
</evidence>
<evidence type="ECO:0000256" key="5">
    <source>
        <dbReference type="PROSITE-ProRule" id="PRU10141"/>
    </source>
</evidence>
<keyword evidence="7" id="KW-1133">Transmembrane helix</keyword>
<proteinExistence type="predicted"/>
<accession>A0ABU7L089</accession>
<dbReference type="EMBL" id="JAUUCC010000127">
    <property type="protein sequence ID" value="MEE2054742.1"/>
    <property type="molecule type" value="Genomic_DNA"/>
</dbReference>
<evidence type="ECO:0000256" key="3">
    <source>
        <dbReference type="ARBA" id="ARBA00022777"/>
    </source>
</evidence>
<dbReference type="InterPro" id="IPR011009">
    <property type="entry name" value="Kinase-like_dom_sf"/>
</dbReference>
<dbReference type="SUPFAM" id="SSF56112">
    <property type="entry name" value="Protein kinase-like (PK-like)"/>
    <property type="match status" value="1"/>
</dbReference>
<keyword evidence="7" id="KW-0472">Membrane</keyword>
<feature type="region of interest" description="Disordered" evidence="6">
    <location>
        <begin position="297"/>
        <end position="324"/>
    </location>
</feature>
<dbReference type="PANTHER" id="PTHR43289">
    <property type="entry name" value="MITOGEN-ACTIVATED PROTEIN KINASE KINASE KINASE 20-RELATED"/>
    <property type="match status" value="1"/>
</dbReference>
<reference evidence="9 10" key="1">
    <citation type="submission" date="2023-07" db="EMBL/GenBank/DDBJ databases">
        <authorList>
            <person name="Girao M."/>
            <person name="Carvalho M.F."/>
        </authorList>
    </citation>
    <scope>NUCLEOTIDE SEQUENCE [LARGE SCALE GENOMIC DNA]</scope>
    <source>
        <strain evidence="9 10">66/93</strain>
    </source>
</reference>
<feature type="transmembrane region" description="Helical" evidence="7">
    <location>
        <begin position="447"/>
        <end position="466"/>
    </location>
</feature>
<name>A0ABU7L089_9ACTN</name>
<evidence type="ECO:0000256" key="2">
    <source>
        <dbReference type="ARBA" id="ARBA00022741"/>
    </source>
</evidence>
<dbReference type="PROSITE" id="PS00108">
    <property type="entry name" value="PROTEIN_KINASE_ST"/>
    <property type="match status" value="1"/>
</dbReference>
<dbReference type="EC" id="2.7.11.1" evidence="9"/>
<evidence type="ECO:0000256" key="1">
    <source>
        <dbReference type="ARBA" id="ARBA00022679"/>
    </source>
</evidence>
<feature type="binding site" evidence="5">
    <location>
        <position position="44"/>
    </location>
    <ligand>
        <name>ATP</name>
        <dbReference type="ChEBI" id="CHEBI:30616"/>
    </ligand>
</feature>
<keyword evidence="3 9" id="KW-0418">Kinase</keyword>
<dbReference type="Gene3D" id="3.30.200.20">
    <property type="entry name" value="Phosphorylase Kinase, domain 1"/>
    <property type="match status" value="1"/>
</dbReference>
<feature type="domain" description="Protein kinase" evidence="8">
    <location>
        <begin position="16"/>
        <end position="278"/>
    </location>
</feature>
<dbReference type="CDD" id="cd14014">
    <property type="entry name" value="STKc_PknB_like"/>
    <property type="match status" value="1"/>
</dbReference>
<evidence type="ECO:0000256" key="7">
    <source>
        <dbReference type="SAM" id="Phobius"/>
    </source>
</evidence>
<gene>
    <name evidence="9" type="ORF">Q8A49_30020</name>
</gene>
<dbReference type="SMART" id="SM00220">
    <property type="entry name" value="S_TKc"/>
    <property type="match status" value="1"/>
</dbReference>